<dbReference type="AlphaFoldDB" id="A0A6B0T331"/>
<accession>A0A6B0T331</accession>
<dbReference type="OrthoDB" id="197796at2157"/>
<organism evidence="2 3">
    <name type="scientific">Halovenus carboxidivorans</name>
    <dbReference type="NCBI Taxonomy" id="2692199"/>
    <lineage>
        <taxon>Archaea</taxon>
        <taxon>Methanobacteriati</taxon>
        <taxon>Methanobacteriota</taxon>
        <taxon>Stenosarchaea group</taxon>
        <taxon>Halobacteria</taxon>
        <taxon>Halobacteriales</taxon>
        <taxon>Haloarculaceae</taxon>
        <taxon>Halovenus</taxon>
    </lineage>
</organism>
<proteinExistence type="predicted"/>
<dbReference type="PANTHER" id="PTHR45288">
    <property type="entry name" value="THIOREDOXIN FAMILY PROTEIN"/>
    <property type="match status" value="1"/>
</dbReference>
<dbReference type="Proteomes" id="UP000466535">
    <property type="component" value="Unassembled WGS sequence"/>
</dbReference>
<dbReference type="InterPro" id="IPR036249">
    <property type="entry name" value="Thioredoxin-like_sf"/>
</dbReference>
<evidence type="ECO:0000313" key="3">
    <source>
        <dbReference type="Proteomes" id="UP000466535"/>
    </source>
</evidence>
<dbReference type="PROSITE" id="PS50404">
    <property type="entry name" value="GST_NTER"/>
    <property type="match status" value="1"/>
</dbReference>
<dbReference type="InterPro" id="IPR011767">
    <property type="entry name" value="GLR_AS"/>
</dbReference>
<dbReference type="SUPFAM" id="SSF52833">
    <property type="entry name" value="Thioredoxin-like"/>
    <property type="match status" value="1"/>
</dbReference>
<feature type="domain" description="GST N-terminal" evidence="1">
    <location>
        <begin position="6"/>
        <end position="88"/>
    </location>
</feature>
<evidence type="ECO:0000259" key="1">
    <source>
        <dbReference type="PROSITE" id="PS50404"/>
    </source>
</evidence>
<dbReference type="PANTHER" id="PTHR45288:SF2">
    <property type="entry name" value="THIOREDOXIN FAMILY PROTEIN"/>
    <property type="match status" value="1"/>
</dbReference>
<protein>
    <submittedName>
        <fullName evidence="2">Glutaredoxin</fullName>
    </submittedName>
</protein>
<sequence>MSERNPDLVLYELQSCPYCAKVRRALSDLDLSYESRSVPSSRSQRSEVYEVSGQYQVPVLVDRTNGIEGMPESDDIVEYLYEEYGDGQSPPPSGVIGRLLSVFF</sequence>
<gene>
    <name evidence="2" type="ORF">GRX03_12570</name>
</gene>
<dbReference type="EMBL" id="WUUT01000005">
    <property type="protein sequence ID" value="MXR52435.1"/>
    <property type="molecule type" value="Genomic_DNA"/>
</dbReference>
<comment type="caution">
    <text evidence="2">The sequence shown here is derived from an EMBL/GenBank/DDBJ whole genome shotgun (WGS) entry which is preliminary data.</text>
</comment>
<reference evidence="2 3" key="1">
    <citation type="submission" date="2019-12" db="EMBL/GenBank/DDBJ databases">
        <title>Isolation and characterization of three novel carbon monoxide-oxidizing members of Halobacteria from salione crusts and soils.</title>
        <authorList>
            <person name="Myers M.R."/>
            <person name="King G.M."/>
        </authorList>
    </citation>
    <scope>NUCLEOTIDE SEQUENCE [LARGE SCALE GENOMIC DNA]</scope>
    <source>
        <strain evidence="2 3">WSH3</strain>
    </source>
</reference>
<name>A0A6B0T331_9EURY</name>
<dbReference type="PROSITE" id="PS00195">
    <property type="entry name" value="GLUTAREDOXIN_1"/>
    <property type="match status" value="1"/>
</dbReference>
<dbReference type="RefSeq" id="WP_159764575.1">
    <property type="nucleotide sequence ID" value="NZ_WUUT01000005.1"/>
</dbReference>
<dbReference type="InterPro" id="IPR004045">
    <property type="entry name" value="Glutathione_S-Trfase_N"/>
</dbReference>
<dbReference type="Gene3D" id="3.40.30.10">
    <property type="entry name" value="Glutaredoxin"/>
    <property type="match status" value="1"/>
</dbReference>
<dbReference type="PROSITE" id="PS51354">
    <property type="entry name" value="GLUTAREDOXIN_2"/>
    <property type="match status" value="1"/>
</dbReference>
<keyword evidence="3" id="KW-1185">Reference proteome</keyword>
<dbReference type="Pfam" id="PF13417">
    <property type="entry name" value="GST_N_3"/>
    <property type="match status" value="1"/>
</dbReference>
<evidence type="ECO:0000313" key="2">
    <source>
        <dbReference type="EMBL" id="MXR52435.1"/>
    </source>
</evidence>